<name>A0A0D7BKM5_9AGAR</name>
<sequence length="163" mass="18592">MDRMDDEQQVCVPTNGSALPAAQVWQSLFGSYIFPHLGPTSGGTWGEVKKMLLIIRAEVPHLYRVHCWTNMLLVLNKNRAAKTEVAMVPYGASRAVSVLRCWNEWAKTMRAGDELRRCTCSNDFAFDEVNAAFKKDMTWGNMKQAMLDIQRRLHSIDFDKYCA</sequence>
<protein>
    <submittedName>
        <fullName evidence="1">Uncharacterized protein</fullName>
    </submittedName>
</protein>
<gene>
    <name evidence="1" type="ORF">CYLTODRAFT_419430</name>
</gene>
<accession>A0A0D7BKM5</accession>
<dbReference type="Proteomes" id="UP000054007">
    <property type="component" value="Unassembled WGS sequence"/>
</dbReference>
<keyword evidence="2" id="KW-1185">Reference proteome</keyword>
<organism evidence="1 2">
    <name type="scientific">Cylindrobasidium torrendii FP15055 ss-10</name>
    <dbReference type="NCBI Taxonomy" id="1314674"/>
    <lineage>
        <taxon>Eukaryota</taxon>
        <taxon>Fungi</taxon>
        <taxon>Dikarya</taxon>
        <taxon>Basidiomycota</taxon>
        <taxon>Agaricomycotina</taxon>
        <taxon>Agaricomycetes</taxon>
        <taxon>Agaricomycetidae</taxon>
        <taxon>Agaricales</taxon>
        <taxon>Marasmiineae</taxon>
        <taxon>Physalacriaceae</taxon>
        <taxon>Cylindrobasidium</taxon>
    </lineage>
</organism>
<evidence type="ECO:0000313" key="2">
    <source>
        <dbReference type="Proteomes" id="UP000054007"/>
    </source>
</evidence>
<dbReference type="EMBL" id="KN880463">
    <property type="protein sequence ID" value="KIY70750.1"/>
    <property type="molecule type" value="Genomic_DNA"/>
</dbReference>
<dbReference type="AlphaFoldDB" id="A0A0D7BKM5"/>
<reference evidence="1 2" key="1">
    <citation type="journal article" date="2015" name="Fungal Genet. Biol.">
        <title>Evolution of novel wood decay mechanisms in Agaricales revealed by the genome sequences of Fistulina hepatica and Cylindrobasidium torrendii.</title>
        <authorList>
            <person name="Floudas D."/>
            <person name="Held B.W."/>
            <person name="Riley R."/>
            <person name="Nagy L.G."/>
            <person name="Koehler G."/>
            <person name="Ransdell A.S."/>
            <person name="Younus H."/>
            <person name="Chow J."/>
            <person name="Chiniquy J."/>
            <person name="Lipzen A."/>
            <person name="Tritt A."/>
            <person name="Sun H."/>
            <person name="Haridas S."/>
            <person name="LaButti K."/>
            <person name="Ohm R.A."/>
            <person name="Kues U."/>
            <person name="Blanchette R.A."/>
            <person name="Grigoriev I.V."/>
            <person name="Minto R.E."/>
            <person name="Hibbett D.S."/>
        </authorList>
    </citation>
    <scope>NUCLEOTIDE SEQUENCE [LARGE SCALE GENOMIC DNA]</scope>
    <source>
        <strain evidence="1 2">FP15055 ss-10</strain>
    </source>
</reference>
<evidence type="ECO:0000313" key="1">
    <source>
        <dbReference type="EMBL" id="KIY70750.1"/>
    </source>
</evidence>
<proteinExistence type="predicted"/>